<reference evidence="3" key="2">
    <citation type="submission" date="2020-10" db="UniProtKB">
        <authorList>
            <consortium name="WormBaseParasite"/>
        </authorList>
    </citation>
    <scope>IDENTIFICATION</scope>
</reference>
<dbReference type="AlphaFoldDB" id="A0A7E4VCF8"/>
<evidence type="ECO:0000313" key="2">
    <source>
        <dbReference type="Proteomes" id="UP000492821"/>
    </source>
</evidence>
<keyword evidence="2" id="KW-1185">Reference proteome</keyword>
<feature type="coiled-coil region" evidence="1">
    <location>
        <begin position="1"/>
        <end position="28"/>
    </location>
</feature>
<evidence type="ECO:0000256" key="1">
    <source>
        <dbReference type="SAM" id="Coils"/>
    </source>
</evidence>
<reference evidence="2" key="1">
    <citation type="journal article" date="2013" name="Genetics">
        <title>The draft genome and transcriptome of Panagrellus redivivus are shaped by the harsh demands of a free-living lifestyle.</title>
        <authorList>
            <person name="Srinivasan J."/>
            <person name="Dillman A.R."/>
            <person name="Macchietto M.G."/>
            <person name="Heikkinen L."/>
            <person name="Lakso M."/>
            <person name="Fracchia K.M."/>
            <person name="Antoshechkin I."/>
            <person name="Mortazavi A."/>
            <person name="Wong G."/>
            <person name="Sternberg P.W."/>
        </authorList>
    </citation>
    <scope>NUCLEOTIDE SEQUENCE [LARGE SCALE GENOMIC DNA]</scope>
    <source>
        <strain evidence="2">MT8872</strain>
    </source>
</reference>
<protein>
    <submittedName>
        <fullName evidence="3">Uncharacterized protein</fullName>
    </submittedName>
</protein>
<organism evidence="2 3">
    <name type="scientific">Panagrellus redivivus</name>
    <name type="common">Microworm</name>
    <dbReference type="NCBI Taxonomy" id="6233"/>
    <lineage>
        <taxon>Eukaryota</taxon>
        <taxon>Metazoa</taxon>
        <taxon>Ecdysozoa</taxon>
        <taxon>Nematoda</taxon>
        <taxon>Chromadorea</taxon>
        <taxon>Rhabditida</taxon>
        <taxon>Tylenchina</taxon>
        <taxon>Panagrolaimomorpha</taxon>
        <taxon>Panagrolaimoidea</taxon>
        <taxon>Panagrolaimidae</taxon>
        <taxon>Panagrellus</taxon>
    </lineage>
</organism>
<dbReference type="Proteomes" id="UP000492821">
    <property type="component" value="Unassembled WGS sequence"/>
</dbReference>
<accession>A0A7E4VCF8</accession>
<evidence type="ECO:0000313" key="3">
    <source>
        <dbReference type="WBParaSite" id="Pan_g186.t1"/>
    </source>
</evidence>
<name>A0A7E4VCF8_PANRE</name>
<proteinExistence type="predicted"/>
<dbReference type="WBParaSite" id="Pan_g186.t1">
    <property type="protein sequence ID" value="Pan_g186.t1"/>
    <property type="gene ID" value="Pan_g186"/>
</dbReference>
<keyword evidence="1" id="KW-0175">Coiled coil</keyword>
<sequence length="344" mass="38336">MSAKKNNEEEIERQYREYKAQFDQWKEANKQAIGTEAYNRYVEQFQTWERDVEKRRAANRKNKAEEKGDNDDAAAQAYAAQQEHYLRMHQKGMAEDAMRNRLTAGQARSTPGDFSNMVNSLQNVIHSAIKSSENRSPADALKPAPVGGATISAPPLMHAQQAPAVAIQAQQVEATRPPQLWWTRQPDYGPQDKLHRIFGPRAAPTTTNLPVAENYFNYQPGWLVQRDMAQNNLVFPGALPMPLRLLHPSKTDPPRRVPPADAPFPNPQADFSVPPPTFNVSVPPPILQPALAAVPPANIPPPVLPFNPMVPPPIMPALSGIQAGMKRNHSFPGRHDMMQIPQRG</sequence>